<reference evidence="3" key="1">
    <citation type="journal article" date="2019" name="Int. J. Syst. Evol. Microbiol.">
        <title>The Global Catalogue of Microorganisms (GCM) 10K type strain sequencing project: providing services to taxonomists for standard genome sequencing and annotation.</title>
        <authorList>
            <consortium name="The Broad Institute Genomics Platform"/>
            <consortium name="The Broad Institute Genome Sequencing Center for Infectious Disease"/>
            <person name="Wu L."/>
            <person name="Ma J."/>
        </authorList>
    </citation>
    <scope>NUCLEOTIDE SEQUENCE [LARGE SCALE GENOMIC DNA]</scope>
    <source>
        <strain evidence="3">CECT 8655</strain>
    </source>
</reference>
<dbReference type="PANTHER" id="PTHR46331">
    <property type="entry name" value="VALACYCLOVIR HYDROLASE"/>
    <property type="match status" value="1"/>
</dbReference>
<dbReference type="Proteomes" id="UP001595826">
    <property type="component" value="Unassembled WGS sequence"/>
</dbReference>
<accession>A0ABV8R7W5</accession>
<sequence>MRLTSAILFLLINFQVFGQSKVEYGSNHGQYLEIDNTKIYYEQYGEGSPILLLHGGMGSISNFNTLIPDLSKHFKLIAIDSPSHGRSYSIDSLSYNILADYVVKIVDKLKFDKIDIIGYSDGAIIGMLVADKIPNKINKIVFGAGALNPHSSTPEGLKILQNFSPEILPEEYVTSYNKKSPNPNHWEEFVYNSKEMWLEDIWIPKEILPKIESKVLILFGDRDPFIPLNHSFEIYNDLPNGELCILPKKGHDIFNNSKITNDILLTFLSKN</sequence>
<gene>
    <name evidence="2" type="ORF">ACFOWD_00245</name>
</gene>
<organism evidence="2 3">
    <name type="scientific">Polaribacter marinivivus</name>
    <dbReference type="NCBI Taxonomy" id="1524260"/>
    <lineage>
        <taxon>Bacteria</taxon>
        <taxon>Pseudomonadati</taxon>
        <taxon>Bacteroidota</taxon>
        <taxon>Flavobacteriia</taxon>
        <taxon>Flavobacteriales</taxon>
        <taxon>Flavobacteriaceae</taxon>
    </lineage>
</organism>
<dbReference type="SUPFAM" id="SSF53474">
    <property type="entry name" value="alpha/beta-Hydrolases"/>
    <property type="match status" value="1"/>
</dbReference>
<dbReference type="InterPro" id="IPR000073">
    <property type="entry name" value="AB_hydrolase_1"/>
</dbReference>
<keyword evidence="3" id="KW-1185">Reference proteome</keyword>
<dbReference type="RefSeq" id="WP_377407123.1">
    <property type="nucleotide sequence ID" value="NZ_JBHSCY010000001.1"/>
</dbReference>
<dbReference type="EMBL" id="JBHSCY010000001">
    <property type="protein sequence ID" value="MFC4267319.1"/>
    <property type="molecule type" value="Genomic_DNA"/>
</dbReference>
<evidence type="ECO:0000313" key="2">
    <source>
        <dbReference type="EMBL" id="MFC4267319.1"/>
    </source>
</evidence>
<dbReference type="Pfam" id="PF00561">
    <property type="entry name" value="Abhydrolase_1"/>
    <property type="match status" value="1"/>
</dbReference>
<dbReference type="InterPro" id="IPR029058">
    <property type="entry name" value="AB_hydrolase_fold"/>
</dbReference>
<dbReference type="GO" id="GO:0016787">
    <property type="term" value="F:hydrolase activity"/>
    <property type="evidence" value="ECO:0007669"/>
    <property type="project" value="UniProtKB-KW"/>
</dbReference>
<protein>
    <submittedName>
        <fullName evidence="2">Alpha/beta fold hydrolase</fullName>
    </submittedName>
</protein>
<evidence type="ECO:0000259" key="1">
    <source>
        <dbReference type="Pfam" id="PF00561"/>
    </source>
</evidence>
<evidence type="ECO:0000313" key="3">
    <source>
        <dbReference type="Proteomes" id="UP001595826"/>
    </source>
</evidence>
<dbReference type="Gene3D" id="3.40.50.1820">
    <property type="entry name" value="alpha/beta hydrolase"/>
    <property type="match status" value="1"/>
</dbReference>
<name>A0ABV8R7W5_9FLAO</name>
<keyword evidence="2" id="KW-0378">Hydrolase</keyword>
<dbReference type="PANTHER" id="PTHR46331:SF2">
    <property type="entry name" value="VALACYCLOVIR HYDROLASE"/>
    <property type="match status" value="1"/>
</dbReference>
<proteinExistence type="predicted"/>
<comment type="caution">
    <text evidence="2">The sequence shown here is derived from an EMBL/GenBank/DDBJ whole genome shotgun (WGS) entry which is preliminary data.</text>
</comment>
<feature type="domain" description="AB hydrolase-1" evidence="1">
    <location>
        <begin position="49"/>
        <end position="158"/>
    </location>
</feature>